<protein>
    <recommendedName>
        <fullName evidence="2">Peptidase M1 membrane alanine aminopeptidase domain-containing protein</fullName>
    </recommendedName>
</protein>
<comment type="caution">
    <text evidence="3">The sequence shown here is derived from an EMBL/GenBank/DDBJ whole genome shotgun (WGS) entry which is preliminary data.</text>
</comment>
<dbReference type="AlphaFoldDB" id="A0A1S9PGE9"/>
<dbReference type="CDD" id="cd09604">
    <property type="entry name" value="M1_APN_like"/>
    <property type="match status" value="1"/>
</dbReference>
<reference evidence="3 4" key="1">
    <citation type="submission" date="2016-07" db="EMBL/GenBank/DDBJ databases">
        <title>Genomic analysis of zinc-resistant bacterium Mucilaginibacter pedocola TBZ30.</title>
        <authorList>
            <person name="Huang J."/>
            <person name="Tang J."/>
        </authorList>
    </citation>
    <scope>NUCLEOTIDE SEQUENCE [LARGE SCALE GENOMIC DNA]</scope>
    <source>
        <strain evidence="3 4">TBZ30</strain>
    </source>
</reference>
<dbReference type="OrthoDB" id="9814383at2"/>
<name>A0A1S9PGE9_9SPHI</name>
<keyword evidence="1" id="KW-0732">Signal</keyword>
<dbReference type="Gene3D" id="1.10.390.10">
    <property type="entry name" value="Neutral Protease Domain 2"/>
    <property type="match status" value="1"/>
</dbReference>
<accession>A0A1S9PGE9</accession>
<keyword evidence="4" id="KW-1185">Reference proteome</keyword>
<dbReference type="InterPro" id="IPR027268">
    <property type="entry name" value="Peptidase_M4/M1_CTD_sf"/>
</dbReference>
<evidence type="ECO:0000313" key="3">
    <source>
        <dbReference type="EMBL" id="OOQ60030.1"/>
    </source>
</evidence>
<dbReference type="InterPro" id="IPR014782">
    <property type="entry name" value="Peptidase_M1_dom"/>
</dbReference>
<dbReference type="SUPFAM" id="SSF55486">
    <property type="entry name" value="Metalloproteases ('zincins'), catalytic domain"/>
    <property type="match status" value="1"/>
</dbReference>
<evidence type="ECO:0000256" key="1">
    <source>
        <dbReference type="SAM" id="SignalP"/>
    </source>
</evidence>
<dbReference type="GO" id="GO:0008270">
    <property type="term" value="F:zinc ion binding"/>
    <property type="evidence" value="ECO:0007669"/>
    <property type="project" value="InterPro"/>
</dbReference>
<organism evidence="3 4">
    <name type="scientific">Mucilaginibacter pedocola</name>
    <dbReference type="NCBI Taxonomy" id="1792845"/>
    <lineage>
        <taxon>Bacteria</taxon>
        <taxon>Pseudomonadati</taxon>
        <taxon>Bacteroidota</taxon>
        <taxon>Sphingobacteriia</taxon>
        <taxon>Sphingobacteriales</taxon>
        <taxon>Sphingobacteriaceae</taxon>
        <taxon>Mucilaginibacter</taxon>
    </lineage>
</organism>
<dbReference type="EMBL" id="MBTF01000010">
    <property type="protein sequence ID" value="OOQ60030.1"/>
    <property type="molecule type" value="Genomic_DNA"/>
</dbReference>
<feature type="signal peptide" evidence="1">
    <location>
        <begin position="1"/>
        <end position="21"/>
    </location>
</feature>
<dbReference type="Proteomes" id="UP000189739">
    <property type="component" value="Unassembled WGS sequence"/>
</dbReference>
<gene>
    <name evidence="3" type="ORF">BC343_27265</name>
</gene>
<evidence type="ECO:0000259" key="2">
    <source>
        <dbReference type="Pfam" id="PF01433"/>
    </source>
</evidence>
<dbReference type="GO" id="GO:0008237">
    <property type="term" value="F:metallopeptidase activity"/>
    <property type="evidence" value="ECO:0007669"/>
    <property type="project" value="InterPro"/>
</dbReference>
<proteinExistence type="predicted"/>
<dbReference type="Pfam" id="PF01433">
    <property type="entry name" value="Peptidase_M1"/>
    <property type="match status" value="1"/>
</dbReference>
<dbReference type="RefSeq" id="WP_078348004.1">
    <property type="nucleotide sequence ID" value="NZ_MBTF01000010.1"/>
</dbReference>
<feature type="domain" description="Peptidase M1 membrane alanine aminopeptidase" evidence="2">
    <location>
        <begin position="375"/>
        <end position="526"/>
    </location>
</feature>
<evidence type="ECO:0000313" key="4">
    <source>
        <dbReference type="Proteomes" id="UP000189739"/>
    </source>
</evidence>
<sequence>MLKQFSYLVFGALFISSSLCAQQLPVDRNTQKALAKGTRTHMGIPGKKYWQNTGDYLIDVKFDPETRKISGEEVIDYVNNSPDTLKTFLFKLYPNLYKANSARNTNIATADLSDGVRIETLTIDGKATDSTMRRITGTNMLVKGIAVLPGAHARVTAKFSYTLNKGSFNRTGQITDGSYFIAYFFPRIAVYDDVDGWNEYPYLGKEEFYNDYGNFKVNITVPGEYRVWATGDLKNTNEVYEPEFAGRIAKAELSDSVVDVITTEDIKAGNITKKNSTNTWKFEATNVTDFAFAVSANYVWKASSIMVDPKTKRRTRVDAVFNPDHKSYWPVVNYARKTVEQISYHFPGLPFPYPHITIVDGLDAMEYPMMVNNLPFEDDKDVVEFTAHEVFHTLFPFYVGTNETKYSFMDEGWATLTEFLFHPKIAPDVKLDYDMSPVNDFAGLAEDVPVMTPTAQLYGKARFADKDLKPALALYYLKEMLGEKVFLNAMREYITTWAGKHPTPYDFFNSINTTTGQNLNWYWKSWYFDKAIPDLAISGVLKQSKQYGLTIKRIGNAPVPVHITIIYADNTKTFINRTVAIWAKGAEALQINIPVNKRITKITLGGAYDADVDMGNNVWVSVN</sequence>
<dbReference type="STRING" id="1792845.BC343_27265"/>
<feature type="chain" id="PRO_5012481709" description="Peptidase M1 membrane alanine aminopeptidase domain-containing protein" evidence="1">
    <location>
        <begin position="22"/>
        <end position="623"/>
    </location>
</feature>